<protein>
    <recommendedName>
        <fullName evidence="4">VWA domain-containing protein</fullName>
    </recommendedName>
</protein>
<evidence type="ECO:0000256" key="1">
    <source>
        <dbReference type="SAM" id="MobiDB-lite"/>
    </source>
</evidence>
<proteinExistence type="predicted"/>
<evidence type="ECO:0000313" key="2">
    <source>
        <dbReference type="EMBL" id="POM23795.1"/>
    </source>
</evidence>
<dbReference type="RefSeq" id="WP_146059040.1">
    <property type="nucleotide sequence ID" value="NZ_MTBP01000002.1"/>
</dbReference>
<dbReference type="AlphaFoldDB" id="A0A2P4UFI6"/>
<name>A0A2P4UFI6_9ACTN</name>
<keyword evidence="3" id="KW-1185">Reference proteome</keyword>
<dbReference type="InterPro" id="IPR036465">
    <property type="entry name" value="vWFA_dom_sf"/>
</dbReference>
<dbReference type="Gene3D" id="3.40.50.410">
    <property type="entry name" value="von Willebrand factor, type A domain"/>
    <property type="match status" value="1"/>
</dbReference>
<comment type="caution">
    <text evidence="2">The sequence shown here is derived from an EMBL/GenBank/DDBJ whole genome shotgun (WGS) entry which is preliminary data.</text>
</comment>
<evidence type="ECO:0008006" key="4">
    <source>
        <dbReference type="Google" id="ProtNLM"/>
    </source>
</evidence>
<organism evidence="2 3">
    <name type="scientific">Actinomadura rubteroloni</name>
    <dbReference type="NCBI Taxonomy" id="1926885"/>
    <lineage>
        <taxon>Bacteria</taxon>
        <taxon>Bacillati</taxon>
        <taxon>Actinomycetota</taxon>
        <taxon>Actinomycetes</taxon>
        <taxon>Streptosporangiales</taxon>
        <taxon>Thermomonosporaceae</taxon>
        <taxon>Actinomadura</taxon>
    </lineage>
</organism>
<dbReference type="EMBL" id="MTBP01000002">
    <property type="protein sequence ID" value="POM23795.1"/>
    <property type="molecule type" value="Genomic_DNA"/>
</dbReference>
<reference evidence="2 3" key="1">
    <citation type="journal article" date="2017" name="Chemistry">
        <title>Isolation, Biosynthesis and Chemical Modifications of Rubterolones A-F: Rare Tropolone Alkaloids from Actinomadura sp. 5-2.</title>
        <authorList>
            <person name="Guo H."/>
            <person name="Benndorf R."/>
            <person name="Leichnitz D."/>
            <person name="Klassen J.L."/>
            <person name="Vollmers J."/>
            <person name="Gorls H."/>
            <person name="Steinacker M."/>
            <person name="Weigel C."/>
            <person name="Dahse H.M."/>
            <person name="Kaster A.K."/>
            <person name="de Beer Z.W."/>
            <person name="Poulsen M."/>
            <person name="Beemelmanns C."/>
        </authorList>
    </citation>
    <scope>NUCLEOTIDE SEQUENCE [LARGE SCALE GENOMIC DNA]</scope>
    <source>
        <strain evidence="2 3">5-2</strain>
    </source>
</reference>
<evidence type="ECO:0000313" key="3">
    <source>
        <dbReference type="Proteomes" id="UP000242367"/>
    </source>
</evidence>
<gene>
    <name evidence="2" type="ORF">BTM25_24200</name>
</gene>
<feature type="region of interest" description="Disordered" evidence="1">
    <location>
        <begin position="1"/>
        <end position="41"/>
    </location>
</feature>
<accession>A0A2P4UFI6</accession>
<sequence length="235" mass="24343">MTRHGRLPGVLVPSRLLGSPTQRPPAASGLHASALGHPGHPATTPTLLIAMFDNSGSVVTPGGTDPTSNRFAEVDAAFSLVARHGTRRELGAVLHFDTPSRGDVPPLPLQRRNLPRLRAGLRLPHGDAGCSVLGPSLTRATALADAHPDHATTLVVLSDFLLLDDDPAKAMTDLAAFPGDVHAVVLGNAVPASRFASPISVTPITRDARPGAVARALLRSLTTHRPGSAIPGEPP</sequence>
<dbReference type="Proteomes" id="UP000242367">
    <property type="component" value="Unassembled WGS sequence"/>
</dbReference>